<dbReference type="CDD" id="cd01883">
    <property type="entry name" value="EF1_alpha"/>
    <property type="match status" value="1"/>
</dbReference>
<dbReference type="GO" id="GO:0003924">
    <property type="term" value="F:GTPase activity"/>
    <property type="evidence" value="ECO:0007669"/>
    <property type="project" value="InterPro"/>
</dbReference>
<dbReference type="GO" id="GO:0005737">
    <property type="term" value="C:cytoplasm"/>
    <property type="evidence" value="ECO:0007669"/>
    <property type="project" value="UniProtKB-SubCell"/>
</dbReference>
<dbReference type="FunFam" id="2.40.30.10:FF:000020">
    <property type="entry name" value="Translation elongation factor EF-1"/>
    <property type="match status" value="1"/>
</dbReference>
<feature type="compositionally biased region" description="Basic and acidic residues" evidence="9">
    <location>
        <begin position="438"/>
        <end position="464"/>
    </location>
</feature>
<proteinExistence type="inferred from homology"/>
<feature type="region of interest" description="Disordered" evidence="9">
    <location>
        <begin position="344"/>
        <end position="464"/>
    </location>
</feature>
<evidence type="ECO:0000256" key="5">
    <source>
        <dbReference type="ARBA" id="ARBA00022801"/>
    </source>
</evidence>
<dbReference type="SUPFAM" id="SSF50447">
    <property type="entry name" value="Translation proteins"/>
    <property type="match status" value="1"/>
</dbReference>
<feature type="region of interest" description="Disordered" evidence="9">
    <location>
        <begin position="71"/>
        <end position="94"/>
    </location>
</feature>
<evidence type="ECO:0000313" key="11">
    <source>
        <dbReference type="EMBL" id="GET86717.1"/>
    </source>
</evidence>
<dbReference type="PROSITE" id="PS51722">
    <property type="entry name" value="G_TR_2"/>
    <property type="match status" value="1"/>
</dbReference>
<keyword evidence="3" id="KW-0963">Cytoplasm</keyword>
<dbReference type="InterPro" id="IPR027417">
    <property type="entry name" value="P-loop_NTPase"/>
</dbReference>
<sequence length="905" mass="99601">MCVYQHTNTHTYIYIYINTHFAFVFACVGDGPRKLFLGAPTLPPHLQCFDLPCLCHSSGYTDFDRHINERGHSPSVNWSPSPSPPPAAHSLASSLSGSFGEVGQQEVCISPASSRTHAPPPPHTHTHTKKKKYTATPAAGTRCTTHTLLKMSWQQPTGNVNPNAPSYTPEGGAYMNNYNSQGAPGYYPPQQQYGAGGYYPPQGGLGGNYQGGYATHSDYQGGMYNPQQHRQGVYQDPRNDQGGYHTRGGHGDPQQQQQQGGYWGNNNYRQGGGYGGQQHQQRYQQNEGYQQQMQHQQTQQKMAPQQQQHQKQPKPAASMPAPKTSASDAAKLSLGGGAAQSVVVPKKKGGGTLSLGKKKQAAAEASASEQTAPKASPSKTAEAKPEGDANLSTPAAGFPVSEKGCTAVTEGESTSNPPSAAPAKESPVTAEKYGAKATPEERREAVKKEIARQRQQSKKEYKRDPRPHFNIVFCGHVDAGKSTISGHLLMEKGLVDQREMEKLRREAEINHREGWEYAYVMDVSEEERSKGITRETGAAYFETERRRVTVLDAPGHKAFVPSMIGGATQADICVLVISSRTGEFETGFEKGGQTREHAMLVRTCGVKQMICVINKMDEMKWSQERYREIVDRLKPFLRQNGYDEERAKNLIFMPVAGLTGENLIKHVEPSHCDWYKGKTMMEVIDELKLPESKTEDDVFCIPLVGAYKDDGKTHIYGKVESGSIAVGEKIQVLPTKAEAVVEGISIESTEFEKCYPGDNVHLHVRGIDESDIHGGYVATSIPTSLRAVEFFQARVVILEVKNIISAGSRVMLHIHSAQEEASFHKLLAKIDRKTNEVVEKNPACVKAGDVVIARIELDRPVVLEPHKDFDKLGRFMLRDDGRTIAIGVVMRLYESTHESLAKADQ</sequence>
<protein>
    <submittedName>
        <fullName evidence="11">Eukaryotic release factor 3, putative</fullName>
    </submittedName>
</protein>
<dbReference type="Gene3D" id="2.40.30.10">
    <property type="entry name" value="Translation factors"/>
    <property type="match status" value="2"/>
</dbReference>
<dbReference type="Gene3D" id="3.40.50.300">
    <property type="entry name" value="P-loop containing nucleotide triphosphate hydrolases"/>
    <property type="match status" value="1"/>
</dbReference>
<keyword evidence="6" id="KW-0648">Protein biosynthesis</keyword>
<evidence type="ECO:0000256" key="9">
    <source>
        <dbReference type="SAM" id="MobiDB-lite"/>
    </source>
</evidence>
<evidence type="ECO:0000256" key="1">
    <source>
        <dbReference type="ARBA" id="ARBA00004496"/>
    </source>
</evidence>
<name>A0A640KG57_LEITA</name>
<dbReference type="InterPro" id="IPR009000">
    <property type="entry name" value="Transl_B-barrel_sf"/>
</dbReference>
<dbReference type="VEuPathDB" id="TriTrypDB:LtaPh_1110800"/>
<feature type="compositionally biased region" description="Basic residues" evidence="9">
    <location>
        <begin position="124"/>
        <end position="133"/>
    </location>
</feature>
<evidence type="ECO:0000256" key="4">
    <source>
        <dbReference type="ARBA" id="ARBA00022741"/>
    </source>
</evidence>
<dbReference type="SUPFAM" id="SSF50465">
    <property type="entry name" value="EF-Tu/eEF-1alpha/eIF2-gamma C-terminal domain"/>
    <property type="match status" value="1"/>
</dbReference>
<evidence type="ECO:0000313" key="12">
    <source>
        <dbReference type="Proteomes" id="UP000419144"/>
    </source>
</evidence>
<feature type="domain" description="Tr-type G" evidence="10">
    <location>
        <begin position="466"/>
        <end position="693"/>
    </location>
</feature>
<dbReference type="GO" id="GO:0006412">
    <property type="term" value="P:translation"/>
    <property type="evidence" value="ECO:0007669"/>
    <property type="project" value="UniProtKB-KW"/>
</dbReference>
<dbReference type="FunFam" id="2.40.30.10:FF:000144">
    <property type="entry name" value="Eukaryotic release factor 3, putative"/>
    <property type="match status" value="1"/>
</dbReference>
<organism evidence="11 12">
    <name type="scientific">Leishmania tarentolae</name>
    <name type="common">Sauroleishmania tarentolae</name>
    <dbReference type="NCBI Taxonomy" id="5689"/>
    <lineage>
        <taxon>Eukaryota</taxon>
        <taxon>Discoba</taxon>
        <taxon>Euglenozoa</taxon>
        <taxon>Kinetoplastea</taxon>
        <taxon>Metakinetoplastina</taxon>
        <taxon>Trypanosomatida</taxon>
        <taxon>Trypanosomatidae</taxon>
        <taxon>Leishmaniinae</taxon>
        <taxon>Leishmania</taxon>
        <taxon>lizard Leishmania</taxon>
    </lineage>
</organism>
<dbReference type="InterPro" id="IPR000795">
    <property type="entry name" value="T_Tr_GTP-bd_dom"/>
</dbReference>
<dbReference type="InterPro" id="IPR009001">
    <property type="entry name" value="Transl_elong_EF1A/Init_IF2_C"/>
</dbReference>
<dbReference type="InterPro" id="IPR050100">
    <property type="entry name" value="TRAFAC_GTPase_members"/>
</dbReference>
<evidence type="ECO:0000256" key="8">
    <source>
        <dbReference type="ARBA" id="ARBA00049117"/>
    </source>
</evidence>
<dbReference type="AlphaFoldDB" id="A0A640KG57"/>
<evidence type="ECO:0000259" key="10">
    <source>
        <dbReference type="PROSITE" id="PS51722"/>
    </source>
</evidence>
<dbReference type="Pfam" id="PF22594">
    <property type="entry name" value="GTP-eEF1A_C"/>
    <property type="match status" value="1"/>
</dbReference>
<comment type="caution">
    <text evidence="11">The sequence shown here is derived from an EMBL/GenBank/DDBJ whole genome shotgun (WGS) entry which is preliminary data.</text>
</comment>
<feature type="region of interest" description="Disordered" evidence="9">
    <location>
        <begin position="112"/>
        <end position="137"/>
    </location>
</feature>
<dbReference type="CDD" id="cd03704">
    <property type="entry name" value="eRF3_C_III"/>
    <property type="match status" value="1"/>
</dbReference>
<keyword evidence="7" id="KW-0342">GTP-binding</keyword>
<dbReference type="SUPFAM" id="SSF52540">
    <property type="entry name" value="P-loop containing nucleoside triphosphate hydrolases"/>
    <property type="match status" value="1"/>
</dbReference>
<reference evidence="11" key="1">
    <citation type="submission" date="2019-11" db="EMBL/GenBank/DDBJ databases">
        <title>Leishmania tarentolae CDS.</title>
        <authorList>
            <person name="Goto Y."/>
            <person name="Yamagishi J."/>
        </authorList>
    </citation>
    <scope>NUCLEOTIDE SEQUENCE [LARGE SCALE GENOMIC DNA]</scope>
    <source>
        <strain evidence="11">Parrot Tar II</strain>
    </source>
</reference>
<dbReference type="PRINTS" id="PR00315">
    <property type="entry name" value="ELONGATNFCT"/>
</dbReference>
<feature type="compositionally biased region" description="Low complexity" evidence="9">
    <location>
        <begin position="277"/>
        <end position="310"/>
    </location>
</feature>
<comment type="catalytic activity">
    <reaction evidence="8">
        <text>GTP + H2O = GDP + phosphate + H(+)</text>
        <dbReference type="Rhea" id="RHEA:19669"/>
        <dbReference type="ChEBI" id="CHEBI:15377"/>
        <dbReference type="ChEBI" id="CHEBI:15378"/>
        <dbReference type="ChEBI" id="CHEBI:37565"/>
        <dbReference type="ChEBI" id="CHEBI:43474"/>
        <dbReference type="ChEBI" id="CHEBI:58189"/>
    </reaction>
    <physiologicalReaction direction="left-to-right" evidence="8">
        <dbReference type="Rhea" id="RHEA:19670"/>
    </physiologicalReaction>
</comment>
<dbReference type="FunFam" id="3.40.50.300:FF:000204">
    <property type="entry name" value="Translation elongation factor Tu"/>
    <property type="match status" value="1"/>
</dbReference>
<dbReference type="EMBL" id="BLBS01000013">
    <property type="protein sequence ID" value="GET86717.1"/>
    <property type="molecule type" value="Genomic_DNA"/>
</dbReference>
<keyword evidence="12" id="KW-1185">Reference proteome</keyword>
<feature type="region of interest" description="Disordered" evidence="9">
    <location>
        <begin position="217"/>
        <end position="329"/>
    </location>
</feature>
<dbReference type="Pfam" id="PF00009">
    <property type="entry name" value="GTP_EFTU"/>
    <property type="match status" value="1"/>
</dbReference>
<dbReference type="Proteomes" id="UP000419144">
    <property type="component" value="Unassembled WGS sequence"/>
</dbReference>
<evidence type="ECO:0000256" key="3">
    <source>
        <dbReference type="ARBA" id="ARBA00022490"/>
    </source>
</evidence>
<dbReference type="PANTHER" id="PTHR23115">
    <property type="entry name" value="TRANSLATION FACTOR"/>
    <property type="match status" value="1"/>
</dbReference>
<dbReference type="OrthoDB" id="342024at2759"/>
<gene>
    <name evidence="11" type="ORF">LtaPh_1110800</name>
</gene>
<keyword evidence="5" id="KW-0378">Hydrolase</keyword>
<evidence type="ECO:0000256" key="2">
    <source>
        <dbReference type="ARBA" id="ARBA00007249"/>
    </source>
</evidence>
<accession>A0A640KG57</accession>
<evidence type="ECO:0000256" key="6">
    <source>
        <dbReference type="ARBA" id="ARBA00022917"/>
    </source>
</evidence>
<evidence type="ECO:0000256" key="7">
    <source>
        <dbReference type="ARBA" id="ARBA00023134"/>
    </source>
</evidence>
<dbReference type="InterPro" id="IPR054696">
    <property type="entry name" value="GTP-eEF1A_C"/>
</dbReference>
<comment type="similarity">
    <text evidence="2">Belongs to the TRAFAC class translation factor GTPase superfamily. Classic translation factor GTPase family. EF-Tu/EF-1A subfamily.</text>
</comment>
<keyword evidence="4" id="KW-0547">Nucleotide-binding</keyword>
<feature type="compositionally biased region" description="Low complexity" evidence="9">
    <location>
        <begin position="252"/>
        <end position="269"/>
    </location>
</feature>
<dbReference type="GO" id="GO:0005525">
    <property type="term" value="F:GTP binding"/>
    <property type="evidence" value="ECO:0007669"/>
    <property type="project" value="UniProtKB-KW"/>
</dbReference>
<comment type="subcellular location">
    <subcellularLocation>
        <location evidence="1">Cytoplasm</location>
    </subcellularLocation>
</comment>